<dbReference type="Proteomes" id="UP000319731">
    <property type="component" value="Unassembled WGS sequence"/>
</dbReference>
<dbReference type="SMART" id="SM00184">
    <property type="entry name" value="RING"/>
    <property type="match status" value="1"/>
</dbReference>
<name>A0A507C2E4_9FUNG</name>
<proteinExistence type="predicted"/>
<dbReference type="EMBL" id="QEAO01000022">
    <property type="protein sequence ID" value="TPX33219.1"/>
    <property type="molecule type" value="Genomic_DNA"/>
</dbReference>
<gene>
    <name evidence="3" type="ORF">SmJEL517_g03827</name>
</gene>
<evidence type="ECO:0000313" key="4">
    <source>
        <dbReference type="Proteomes" id="UP000319731"/>
    </source>
</evidence>
<dbReference type="STRING" id="1806994.A0A507C2E4"/>
<dbReference type="Gene3D" id="3.30.40.10">
    <property type="entry name" value="Zinc/RING finger domain, C3HC4 (zinc finger)"/>
    <property type="match status" value="1"/>
</dbReference>
<dbReference type="InterPro" id="IPR013083">
    <property type="entry name" value="Znf_RING/FYVE/PHD"/>
</dbReference>
<dbReference type="OrthoDB" id="6270329at2759"/>
<evidence type="ECO:0000256" key="1">
    <source>
        <dbReference type="PROSITE-ProRule" id="PRU00175"/>
    </source>
</evidence>
<keyword evidence="1" id="KW-0862">Zinc</keyword>
<dbReference type="PROSITE" id="PS50089">
    <property type="entry name" value="ZF_RING_2"/>
    <property type="match status" value="1"/>
</dbReference>
<protein>
    <recommendedName>
        <fullName evidence="2">RING-type domain-containing protein</fullName>
    </recommendedName>
</protein>
<keyword evidence="1" id="KW-0863">Zinc-finger</keyword>
<evidence type="ECO:0000313" key="3">
    <source>
        <dbReference type="EMBL" id="TPX33219.1"/>
    </source>
</evidence>
<reference evidence="3 4" key="1">
    <citation type="journal article" date="2019" name="Sci. Rep.">
        <title>Comparative genomics of chytrid fungi reveal insights into the obligate biotrophic and pathogenic lifestyle of Synchytrium endobioticum.</title>
        <authorList>
            <person name="van de Vossenberg B.T.L.H."/>
            <person name="Warris S."/>
            <person name="Nguyen H.D.T."/>
            <person name="van Gent-Pelzer M.P.E."/>
            <person name="Joly D.L."/>
            <person name="van de Geest H.C."/>
            <person name="Bonants P.J.M."/>
            <person name="Smith D.S."/>
            <person name="Levesque C.A."/>
            <person name="van der Lee T.A.J."/>
        </authorList>
    </citation>
    <scope>NUCLEOTIDE SEQUENCE [LARGE SCALE GENOMIC DNA]</scope>
    <source>
        <strain evidence="3 4">JEL517</strain>
    </source>
</reference>
<dbReference type="SUPFAM" id="SSF57850">
    <property type="entry name" value="RING/U-box"/>
    <property type="match status" value="1"/>
</dbReference>
<dbReference type="GO" id="GO:0008270">
    <property type="term" value="F:zinc ion binding"/>
    <property type="evidence" value="ECO:0007669"/>
    <property type="project" value="UniProtKB-KW"/>
</dbReference>
<keyword evidence="4" id="KW-1185">Reference proteome</keyword>
<organism evidence="3 4">
    <name type="scientific">Synchytrium microbalum</name>
    <dbReference type="NCBI Taxonomy" id="1806994"/>
    <lineage>
        <taxon>Eukaryota</taxon>
        <taxon>Fungi</taxon>
        <taxon>Fungi incertae sedis</taxon>
        <taxon>Chytridiomycota</taxon>
        <taxon>Chytridiomycota incertae sedis</taxon>
        <taxon>Chytridiomycetes</taxon>
        <taxon>Synchytriales</taxon>
        <taxon>Synchytriaceae</taxon>
        <taxon>Synchytrium</taxon>
    </lineage>
</organism>
<comment type="caution">
    <text evidence="3">The sequence shown here is derived from an EMBL/GenBank/DDBJ whole genome shotgun (WGS) entry which is preliminary data.</text>
</comment>
<dbReference type="RefSeq" id="XP_031024261.1">
    <property type="nucleotide sequence ID" value="XM_031169755.1"/>
</dbReference>
<dbReference type="InterPro" id="IPR001841">
    <property type="entry name" value="Znf_RING"/>
</dbReference>
<dbReference type="GeneID" id="42005052"/>
<keyword evidence="1" id="KW-0479">Metal-binding</keyword>
<dbReference type="AlphaFoldDB" id="A0A507C2E4"/>
<sequence length="377" mass="43242">MFAHWKLLLNLSPKEASKPCESTALPISSASLNSLGSLPTFSADVESIASSTAEIETELKRVQRVVSNRMNAIQVLLDDEIPRAISRLTSPFQNKPKALYALRKFLASYVKERAVVFGPTYTPTASMVSLIMEREEKDAAMARYITSLQNQVAKLCRRFRSTEIVAALSTLLNFEKELVSFSKLVEQQATDVEVLIKRFHIHTSTLNHSTSDGDMLNERLQNICKQASSWLESSQTVITDLIKVMSPDIQQYGCCICLDVKFKPVLIQTCKHDQFCFGCLENFQLYQPPGPHVYLDSPGMCPCPLCRNVYLVGASRSDIMVDTALDNFLRSYFPKETKIREKEEQWRVQKLSWRRFVRRQRVKMLRLVYGRNYYRYF</sequence>
<accession>A0A507C2E4</accession>
<evidence type="ECO:0000259" key="2">
    <source>
        <dbReference type="PROSITE" id="PS50089"/>
    </source>
</evidence>
<feature type="domain" description="RING-type" evidence="2">
    <location>
        <begin position="254"/>
        <end position="307"/>
    </location>
</feature>